<dbReference type="AlphaFoldDB" id="A0A813EBY5"/>
<comment type="caution">
    <text evidence="1">The sequence shown here is derived from an EMBL/GenBank/DDBJ whole genome shotgun (WGS) entry which is preliminary data.</text>
</comment>
<dbReference type="OrthoDB" id="10624711at2759"/>
<name>A0A813EBY5_POLGL</name>
<evidence type="ECO:0000313" key="1">
    <source>
        <dbReference type="EMBL" id="CAE8596606.1"/>
    </source>
</evidence>
<gene>
    <name evidence="1" type="ORF">PGLA1383_LOCUS15068</name>
</gene>
<protein>
    <submittedName>
        <fullName evidence="1">Uncharacterized protein</fullName>
    </submittedName>
</protein>
<accession>A0A813EBY5</accession>
<dbReference type="EMBL" id="CAJNNV010008748">
    <property type="protein sequence ID" value="CAE8596606.1"/>
    <property type="molecule type" value="Genomic_DNA"/>
</dbReference>
<evidence type="ECO:0000313" key="2">
    <source>
        <dbReference type="Proteomes" id="UP000654075"/>
    </source>
</evidence>
<reference evidence="1" key="1">
    <citation type="submission" date="2021-02" db="EMBL/GenBank/DDBJ databases">
        <authorList>
            <person name="Dougan E. K."/>
            <person name="Rhodes N."/>
            <person name="Thang M."/>
            <person name="Chan C."/>
        </authorList>
    </citation>
    <scope>NUCLEOTIDE SEQUENCE</scope>
</reference>
<proteinExistence type="predicted"/>
<sequence>MFNHCQPTGRGRLHAIHHLPLFGYLFRLHRRRCCAEDLNFQDAVDWRHVCCRRPAADRNSTSACSKAFLHHRYGQLASRLHLSGSVLSTFRACLQVVPRAAPIREASCFYGSTFNAVAFTTWTLLYAVPRWQEDVYEPIFDSPQPSVTLAWQACTLYAVAVGVHSLSFWKSVYKLGTVPVAVSKGAQQAGCFVFAHIFFCHVDYKDLTARSRRKECMYWNHGDSAWTHSQKPIAFLLCTLGVVIYSCGKNPKNQPQRMLSLSSFGEVSRSSSSRMSP</sequence>
<organism evidence="1 2">
    <name type="scientific">Polarella glacialis</name>
    <name type="common">Dinoflagellate</name>
    <dbReference type="NCBI Taxonomy" id="89957"/>
    <lineage>
        <taxon>Eukaryota</taxon>
        <taxon>Sar</taxon>
        <taxon>Alveolata</taxon>
        <taxon>Dinophyceae</taxon>
        <taxon>Suessiales</taxon>
        <taxon>Suessiaceae</taxon>
        <taxon>Polarella</taxon>
    </lineage>
</organism>
<dbReference type="Proteomes" id="UP000654075">
    <property type="component" value="Unassembled WGS sequence"/>
</dbReference>
<keyword evidence="2" id="KW-1185">Reference proteome</keyword>